<comment type="caution">
    <text evidence="2">The sequence shown here is derived from an EMBL/GenBank/DDBJ whole genome shotgun (WGS) entry which is preliminary data.</text>
</comment>
<feature type="transmembrane region" description="Helical" evidence="1">
    <location>
        <begin position="68"/>
        <end position="90"/>
    </location>
</feature>
<gene>
    <name evidence="2" type="ORF">NDI79_13500</name>
</gene>
<proteinExistence type="predicted"/>
<dbReference type="Proteomes" id="UP001254813">
    <property type="component" value="Unassembled WGS sequence"/>
</dbReference>
<dbReference type="Pfam" id="PF10002">
    <property type="entry name" value="DUF2243"/>
    <property type="match status" value="1"/>
</dbReference>
<keyword evidence="3" id="KW-1185">Reference proteome</keyword>
<dbReference type="EMBL" id="JAMQOQ010000003">
    <property type="protein sequence ID" value="MDS0295192.1"/>
    <property type="molecule type" value="Genomic_DNA"/>
</dbReference>
<keyword evidence="1" id="KW-1133">Transmembrane helix</keyword>
<dbReference type="RefSeq" id="WP_310929053.1">
    <property type="nucleotide sequence ID" value="NZ_JAMQOQ010000003.1"/>
</dbReference>
<dbReference type="InterPro" id="IPR018719">
    <property type="entry name" value="DUF2243_membrane"/>
</dbReference>
<organism evidence="2 3">
    <name type="scientific">Halogeometricum luteum</name>
    <dbReference type="NCBI Taxonomy" id="2950537"/>
    <lineage>
        <taxon>Archaea</taxon>
        <taxon>Methanobacteriati</taxon>
        <taxon>Methanobacteriota</taxon>
        <taxon>Stenosarchaea group</taxon>
        <taxon>Halobacteria</taxon>
        <taxon>Halobacteriales</taxon>
        <taxon>Haloferacaceae</taxon>
        <taxon>Halogeometricum</taxon>
    </lineage>
</organism>
<evidence type="ECO:0000313" key="3">
    <source>
        <dbReference type="Proteomes" id="UP001254813"/>
    </source>
</evidence>
<keyword evidence="1" id="KW-0472">Membrane</keyword>
<name>A0ABU2G327_9EURY</name>
<feature type="transmembrane region" description="Helical" evidence="1">
    <location>
        <begin position="102"/>
        <end position="122"/>
    </location>
</feature>
<feature type="transmembrane region" description="Helical" evidence="1">
    <location>
        <begin position="23"/>
        <end position="48"/>
    </location>
</feature>
<protein>
    <submittedName>
        <fullName evidence="2">DUF2243 domain-containing protein</fullName>
    </submittedName>
</protein>
<reference evidence="2 3" key="1">
    <citation type="submission" date="2022-06" db="EMBL/GenBank/DDBJ databases">
        <title>Halogeometricum sp. a new haloarchaeum isolate from saline soil.</title>
        <authorList>
            <person name="Strakova D."/>
            <person name="Galisteo C."/>
            <person name="Sanchez-Porro C."/>
            <person name="Ventosa A."/>
        </authorList>
    </citation>
    <scope>NUCLEOTIDE SEQUENCE [LARGE SCALE GENOMIC DNA]</scope>
    <source>
        <strain evidence="3">S3BR25-2</strain>
    </source>
</reference>
<keyword evidence="1" id="KW-0812">Transmembrane</keyword>
<accession>A0ABU2G327</accession>
<sequence length="174" mass="18527">MSGQTPSSNRSLETADGVTRRSLLSAGVFGFGFSGLIDVLVLHLVLQWHHLLSGIYPQTTMAGLRTNILADGLFSVAMLVVACVGAGLLWQSERRTDVPLALRPVAGAAIIGLGAFDLYDVVVDHVLLGLHQPLSQGGQYNPHWAAVSLLILGAGYYIYRTGVKRQTEAATETA</sequence>
<feature type="transmembrane region" description="Helical" evidence="1">
    <location>
        <begin position="142"/>
        <end position="159"/>
    </location>
</feature>
<evidence type="ECO:0000256" key="1">
    <source>
        <dbReference type="SAM" id="Phobius"/>
    </source>
</evidence>
<evidence type="ECO:0000313" key="2">
    <source>
        <dbReference type="EMBL" id="MDS0295192.1"/>
    </source>
</evidence>